<evidence type="ECO:0000256" key="1">
    <source>
        <dbReference type="SAM" id="MobiDB-lite"/>
    </source>
</evidence>
<protein>
    <submittedName>
        <fullName evidence="2">Uncharacterized protein</fullName>
    </submittedName>
</protein>
<feature type="region of interest" description="Disordered" evidence="1">
    <location>
        <begin position="544"/>
        <end position="564"/>
    </location>
</feature>
<dbReference type="GO" id="GO:0055105">
    <property type="term" value="F:ubiquitin-protein transferase inhibitor activity"/>
    <property type="evidence" value="ECO:0007669"/>
    <property type="project" value="TreeGrafter"/>
</dbReference>
<feature type="compositionally biased region" description="Basic and acidic residues" evidence="1">
    <location>
        <begin position="554"/>
        <end position="564"/>
    </location>
</feature>
<dbReference type="AlphaFoldDB" id="A0A507DCR7"/>
<dbReference type="GO" id="GO:0005737">
    <property type="term" value="C:cytoplasm"/>
    <property type="evidence" value="ECO:0007669"/>
    <property type="project" value="TreeGrafter"/>
</dbReference>
<evidence type="ECO:0000313" key="3">
    <source>
        <dbReference type="Proteomes" id="UP000320475"/>
    </source>
</evidence>
<dbReference type="PANTHER" id="PTHR15430">
    <property type="entry name" value="GLOMULIN"/>
    <property type="match status" value="1"/>
</dbReference>
<dbReference type="EMBL" id="QEAM01000035">
    <property type="protein sequence ID" value="TPX49353.1"/>
    <property type="molecule type" value="Genomic_DNA"/>
</dbReference>
<accession>A0A507DCR7</accession>
<dbReference type="InterPro" id="IPR013877">
    <property type="entry name" value="YAP-bd/ALF4/Glomulin"/>
</dbReference>
<organism evidence="2 3">
    <name type="scientific">Synchytrium endobioticum</name>
    <dbReference type="NCBI Taxonomy" id="286115"/>
    <lineage>
        <taxon>Eukaryota</taxon>
        <taxon>Fungi</taxon>
        <taxon>Fungi incertae sedis</taxon>
        <taxon>Chytridiomycota</taxon>
        <taxon>Chytridiomycota incertae sedis</taxon>
        <taxon>Chytridiomycetes</taxon>
        <taxon>Synchytriales</taxon>
        <taxon>Synchytriaceae</taxon>
        <taxon>Synchytrium</taxon>
    </lineage>
</organism>
<dbReference type="PANTHER" id="PTHR15430:SF1">
    <property type="entry name" value="GLOMULIN"/>
    <property type="match status" value="1"/>
</dbReference>
<dbReference type="InterPro" id="IPR019516">
    <property type="entry name" value="Glomulin/ALF4"/>
</dbReference>
<evidence type="ECO:0000313" key="2">
    <source>
        <dbReference type="EMBL" id="TPX49353.1"/>
    </source>
</evidence>
<sequence>MAQNDFHPFVSQVQSLLATPDTNAHAHHPKLQQIHRQLWQHGQPTALLSETGSDIFHLILPYAPPSRDCHSKPHHGIADSILCLIAQHSHPRELCLFIEQILSTMEWLDCNENSLALHGLAERFIYLLNLYITPFSRLRPKRPSAFLTLDALRHMVESLPHIWRCALSEETDRMSAMSYHSSYTRLVHCAVEFLGAVKRAVGEWAKTTLYDDAEKRKQDSALLDLGFSISDNGFARIATLTNKPFIPDAILLLDTVASLGVDVTVYIHGTPETPESFLPRTNSILCLLGLAMDCEYPLESLFPSVLSPAYLLEEYLPNLCLLLERLQEDDYGLSTKAARVTQYLVDRHVALIKPEKARDADDLILKISQNLLLLASTIPTAASRTLGYCTFKTLVSLLPDESRAHALLLLLESSPFAGVQTAILSVLKDQVHRALSVPYDPQVASPFGSMLFTKTFLSLLLDAREYIYTGQGRTVFDDDEVFMERHGMLMHTINLYLYLLLRDTPRENRMGVWSEDHLEQSCRIFLDPLRKRCEEMLDRLRGASSESQSSLSSEESHVHLSRPYHDGPTRIMMVQTMQFQISRVLETIEAKRPR</sequence>
<dbReference type="OrthoDB" id="5396786at2759"/>
<gene>
    <name evidence="2" type="ORF">SeLEV6574_g01520</name>
</gene>
<reference evidence="2 3" key="1">
    <citation type="journal article" date="2019" name="Sci. Rep.">
        <title>Comparative genomics of chytrid fungi reveal insights into the obligate biotrophic and pathogenic lifestyle of Synchytrium endobioticum.</title>
        <authorList>
            <person name="van de Vossenberg B.T.L.H."/>
            <person name="Warris S."/>
            <person name="Nguyen H.D.T."/>
            <person name="van Gent-Pelzer M.P.E."/>
            <person name="Joly D.L."/>
            <person name="van de Geest H.C."/>
            <person name="Bonants P.J.M."/>
            <person name="Smith D.S."/>
            <person name="Levesque C.A."/>
            <person name="van der Lee T.A.J."/>
        </authorList>
    </citation>
    <scope>NUCLEOTIDE SEQUENCE [LARGE SCALE GENOMIC DNA]</scope>
    <source>
        <strain evidence="2 3">LEV6574</strain>
    </source>
</reference>
<comment type="caution">
    <text evidence="2">The sequence shown here is derived from an EMBL/GenBank/DDBJ whole genome shotgun (WGS) entry which is preliminary data.</text>
</comment>
<name>A0A507DCR7_9FUNG</name>
<dbReference type="Proteomes" id="UP000320475">
    <property type="component" value="Unassembled WGS sequence"/>
</dbReference>
<proteinExistence type="predicted"/>
<feature type="compositionally biased region" description="Low complexity" evidence="1">
    <location>
        <begin position="544"/>
        <end position="553"/>
    </location>
</feature>
<dbReference type="Pfam" id="PF08568">
    <property type="entry name" value="Kinetochor_Ybp2"/>
    <property type="match status" value="1"/>
</dbReference>